<reference evidence="2" key="2">
    <citation type="submission" date="2023-01" db="EMBL/GenBank/DDBJ databases">
        <title>Draft genome sequence of Agaribacter marinus strain NBRC 110023.</title>
        <authorList>
            <person name="Sun Q."/>
            <person name="Mori K."/>
        </authorList>
    </citation>
    <scope>NUCLEOTIDE SEQUENCE</scope>
    <source>
        <strain evidence="2">NBRC 110023</strain>
    </source>
</reference>
<feature type="transmembrane region" description="Helical" evidence="1">
    <location>
        <begin position="31"/>
        <end position="48"/>
    </location>
</feature>
<dbReference type="EMBL" id="BSOT01000005">
    <property type="protein sequence ID" value="GLR70749.1"/>
    <property type="molecule type" value="Genomic_DNA"/>
</dbReference>
<sequence>MRAVFTAAIIIASICYPLLVYWGLQNFEAKWLLPLLIFLLAARWFAIGQTSEKKLLLVSAFILILLTLFIGHASGLKFYPVVMNAGFLFLFASSLFSSQTFVEKLARLKEPNLPASGVVYTRNVTKMWCVFFVLNGSVAAYTALFASTEIWTLYNGIIAYVLMGVLGGSEWLVRQYVKQKAKKDGELL</sequence>
<evidence type="ECO:0000313" key="2">
    <source>
        <dbReference type="EMBL" id="GLR70749.1"/>
    </source>
</evidence>
<gene>
    <name evidence="2" type="ORF">GCM10007852_16570</name>
</gene>
<evidence type="ECO:0000313" key="3">
    <source>
        <dbReference type="Proteomes" id="UP001156601"/>
    </source>
</evidence>
<feature type="transmembrane region" description="Helical" evidence="1">
    <location>
        <begin position="81"/>
        <end position="102"/>
    </location>
</feature>
<keyword evidence="1" id="KW-1133">Transmembrane helix</keyword>
<dbReference type="RefSeq" id="WP_284217031.1">
    <property type="nucleotide sequence ID" value="NZ_BSOT01000005.1"/>
</dbReference>
<keyword evidence="3" id="KW-1185">Reference proteome</keyword>
<evidence type="ECO:0000256" key="1">
    <source>
        <dbReference type="SAM" id="Phobius"/>
    </source>
</evidence>
<feature type="transmembrane region" description="Helical" evidence="1">
    <location>
        <begin position="55"/>
        <end position="75"/>
    </location>
</feature>
<evidence type="ECO:0008006" key="4">
    <source>
        <dbReference type="Google" id="ProtNLM"/>
    </source>
</evidence>
<keyword evidence="1" id="KW-0812">Transmembrane</keyword>
<name>A0AA37SYR9_9ALTE</name>
<accession>A0AA37SYR9</accession>
<keyword evidence="1" id="KW-0472">Membrane</keyword>
<reference evidence="2" key="1">
    <citation type="journal article" date="2014" name="Int. J. Syst. Evol. Microbiol.">
        <title>Complete genome sequence of Corynebacterium casei LMG S-19264T (=DSM 44701T), isolated from a smear-ripened cheese.</title>
        <authorList>
            <consortium name="US DOE Joint Genome Institute (JGI-PGF)"/>
            <person name="Walter F."/>
            <person name="Albersmeier A."/>
            <person name="Kalinowski J."/>
            <person name="Ruckert C."/>
        </authorList>
    </citation>
    <scope>NUCLEOTIDE SEQUENCE</scope>
    <source>
        <strain evidence="2">NBRC 110023</strain>
    </source>
</reference>
<feature type="transmembrane region" description="Helical" evidence="1">
    <location>
        <begin position="153"/>
        <end position="173"/>
    </location>
</feature>
<proteinExistence type="predicted"/>
<feature type="transmembrane region" description="Helical" evidence="1">
    <location>
        <begin position="128"/>
        <end position="147"/>
    </location>
</feature>
<comment type="caution">
    <text evidence="2">The sequence shown here is derived from an EMBL/GenBank/DDBJ whole genome shotgun (WGS) entry which is preliminary data.</text>
</comment>
<organism evidence="2 3">
    <name type="scientific">Agaribacter marinus</name>
    <dbReference type="NCBI Taxonomy" id="1431249"/>
    <lineage>
        <taxon>Bacteria</taxon>
        <taxon>Pseudomonadati</taxon>
        <taxon>Pseudomonadota</taxon>
        <taxon>Gammaproteobacteria</taxon>
        <taxon>Alteromonadales</taxon>
        <taxon>Alteromonadaceae</taxon>
        <taxon>Agaribacter</taxon>
    </lineage>
</organism>
<protein>
    <recommendedName>
        <fullName evidence="4">DNA gyrase subunit B</fullName>
    </recommendedName>
</protein>
<dbReference type="Proteomes" id="UP001156601">
    <property type="component" value="Unassembled WGS sequence"/>
</dbReference>
<dbReference type="AlphaFoldDB" id="A0AA37SYR9"/>